<comment type="caution">
    <text evidence="1">The sequence shown here is derived from an EMBL/GenBank/DDBJ whole genome shotgun (WGS) entry which is preliminary data.</text>
</comment>
<dbReference type="EMBL" id="CM039434">
    <property type="protein sequence ID" value="KAI4322950.1"/>
    <property type="molecule type" value="Genomic_DNA"/>
</dbReference>
<gene>
    <name evidence="1" type="ORF">L6164_022596</name>
</gene>
<reference evidence="1 2" key="1">
    <citation type="journal article" date="2022" name="DNA Res.">
        <title>Chromosomal-level genome assembly of the orchid tree Bauhinia variegata (Leguminosae; Cercidoideae) supports the allotetraploid origin hypothesis of Bauhinia.</title>
        <authorList>
            <person name="Zhong Y."/>
            <person name="Chen Y."/>
            <person name="Zheng D."/>
            <person name="Pang J."/>
            <person name="Liu Y."/>
            <person name="Luo S."/>
            <person name="Meng S."/>
            <person name="Qian L."/>
            <person name="Wei D."/>
            <person name="Dai S."/>
            <person name="Zhou R."/>
        </authorList>
    </citation>
    <scope>NUCLEOTIDE SEQUENCE [LARGE SCALE GENOMIC DNA]</scope>
    <source>
        <strain evidence="1">BV-YZ2020</strain>
    </source>
</reference>
<proteinExistence type="predicted"/>
<organism evidence="1 2">
    <name type="scientific">Bauhinia variegata</name>
    <name type="common">Purple orchid tree</name>
    <name type="synonym">Phanera variegata</name>
    <dbReference type="NCBI Taxonomy" id="167791"/>
    <lineage>
        <taxon>Eukaryota</taxon>
        <taxon>Viridiplantae</taxon>
        <taxon>Streptophyta</taxon>
        <taxon>Embryophyta</taxon>
        <taxon>Tracheophyta</taxon>
        <taxon>Spermatophyta</taxon>
        <taxon>Magnoliopsida</taxon>
        <taxon>eudicotyledons</taxon>
        <taxon>Gunneridae</taxon>
        <taxon>Pentapetalae</taxon>
        <taxon>rosids</taxon>
        <taxon>fabids</taxon>
        <taxon>Fabales</taxon>
        <taxon>Fabaceae</taxon>
        <taxon>Cercidoideae</taxon>
        <taxon>Cercideae</taxon>
        <taxon>Bauhiniinae</taxon>
        <taxon>Bauhinia</taxon>
    </lineage>
</organism>
<accession>A0ACB9MGK8</accession>
<keyword evidence="2" id="KW-1185">Reference proteome</keyword>
<name>A0ACB9MGK8_BAUVA</name>
<evidence type="ECO:0000313" key="2">
    <source>
        <dbReference type="Proteomes" id="UP000828941"/>
    </source>
</evidence>
<evidence type="ECO:0000313" key="1">
    <source>
        <dbReference type="EMBL" id="KAI4322950.1"/>
    </source>
</evidence>
<protein>
    <submittedName>
        <fullName evidence="1">Uncharacterized protein</fullName>
    </submittedName>
</protein>
<dbReference type="Proteomes" id="UP000828941">
    <property type="component" value="Chromosome 9"/>
</dbReference>
<sequence>MSFKLTAILLVIISLALQSAFSIEDDEHDTFGIIPWPRLGSRSRFLATIAKQGARCDPVGTNICNGVSANKGTQLLYCCKKKCVDALGDMNNCGQCGQKCKLGQRCCSGTCTNILSNVNNCGKCNKKCKPGIPCHIGFCGYAG</sequence>